<dbReference type="GO" id="GO:0000160">
    <property type="term" value="P:phosphorelay signal transduction system"/>
    <property type="evidence" value="ECO:0007669"/>
    <property type="project" value="InterPro"/>
</dbReference>
<reference evidence="7 8" key="1">
    <citation type="journal article" date="2014" name="ISME J.">
        <title>Candidatus Competibacter-lineage genomes retrieved from metagenomes reveal functional metabolic diversity.</title>
        <authorList>
            <person name="McIlroy S.J."/>
            <person name="Albertsen M."/>
            <person name="Andresen E.K."/>
            <person name="Saunders A.M."/>
            <person name="Kristiansen R."/>
            <person name="Stokholm-Bjerregaard M."/>
            <person name="Nielsen K.L."/>
            <person name="Nielsen P.H."/>
        </authorList>
    </citation>
    <scope>NUCLEOTIDE SEQUENCE [LARGE SCALE GENOMIC DNA]</scope>
    <source>
        <strain evidence="7 8">Run_B_J11</strain>
    </source>
</reference>
<evidence type="ECO:0000256" key="3">
    <source>
        <dbReference type="ARBA" id="ARBA00023163"/>
    </source>
</evidence>
<evidence type="ECO:0000259" key="6">
    <source>
        <dbReference type="PROSITE" id="PS50110"/>
    </source>
</evidence>
<dbReference type="Gene3D" id="1.10.10.10">
    <property type="entry name" value="Winged helix-like DNA-binding domain superfamily/Winged helix DNA-binding domain"/>
    <property type="match status" value="1"/>
</dbReference>
<dbReference type="Proteomes" id="UP000019184">
    <property type="component" value="Unassembled WGS sequence"/>
</dbReference>
<dbReference type="InterPro" id="IPR001789">
    <property type="entry name" value="Sig_transdc_resp-reg_receiver"/>
</dbReference>
<comment type="caution">
    <text evidence="4">Lacks conserved residue(s) required for the propagation of feature annotation.</text>
</comment>
<dbReference type="InterPro" id="IPR011006">
    <property type="entry name" value="CheY-like_superfamily"/>
</dbReference>
<dbReference type="SUPFAM" id="SSF52172">
    <property type="entry name" value="CheY-like"/>
    <property type="match status" value="1"/>
</dbReference>
<evidence type="ECO:0000256" key="2">
    <source>
        <dbReference type="ARBA" id="ARBA00023125"/>
    </source>
</evidence>
<comment type="caution">
    <text evidence="7">The sequence shown here is derived from an EMBL/GenBank/DDBJ whole genome shotgun (WGS) entry which is preliminary data.</text>
</comment>
<dbReference type="GO" id="GO:0003677">
    <property type="term" value="F:DNA binding"/>
    <property type="evidence" value="ECO:0007669"/>
    <property type="project" value="UniProtKB-KW"/>
</dbReference>
<keyword evidence="2" id="KW-0238">DNA-binding</keyword>
<dbReference type="CDD" id="cd06170">
    <property type="entry name" value="LuxR_C_like"/>
    <property type="match status" value="1"/>
</dbReference>
<evidence type="ECO:0000313" key="8">
    <source>
        <dbReference type="Proteomes" id="UP000019184"/>
    </source>
</evidence>
<evidence type="ECO:0000259" key="5">
    <source>
        <dbReference type="PROSITE" id="PS50043"/>
    </source>
</evidence>
<accession>A0A7U7GGA9</accession>
<dbReference type="InterPro" id="IPR000792">
    <property type="entry name" value="Tscrpt_reg_LuxR_C"/>
</dbReference>
<feature type="domain" description="Response regulatory" evidence="6">
    <location>
        <begin position="26"/>
        <end position="138"/>
    </location>
</feature>
<dbReference type="Pfam" id="PF00072">
    <property type="entry name" value="Response_reg"/>
    <property type="match status" value="1"/>
</dbReference>
<sequence>MALLHSCEELLLILVLFLMNLAHTPLVYIVDDEPALRDALLGLLKSVGLQALAVADIEAMMTAYQPQRPGCLLLGIQGHPDLGAQQCLREQGIDLPVIIIAGHSDVSLAVNAMKQGVLDFIEKPFNDQLLLDGVHHALAEDTIRRRSRARHREFQQRFDTLTPREQDVLRQVAEGLSNQDIAEVLKLSRKTVEVHRAKVMDKMQADTLAQLLRMTLTLGILKLYDFDT</sequence>
<organism evidence="7 8">
    <name type="scientific">Candidatus Contendobacter odensis Run_B_J11</name>
    <dbReference type="NCBI Taxonomy" id="1400861"/>
    <lineage>
        <taxon>Bacteria</taxon>
        <taxon>Pseudomonadati</taxon>
        <taxon>Pseudomonadota</taxon>
        <taxon>Gammaproteobacteria</taxon>
        <taxon>Candidatus Competibacteraceae</taxon>
        <taxon>Candidatus Contendibacter</taxon>
    </lineage>
</organism>
<dbReference type="PROSITE" id="PS50110">
    <property type="entry name" value="RESPONSE_REGULATORY"/>
    <property type="match status" value="1"/>
</dbReference>
<gene>
    <name evidence="7" type="ORF">BN874_870011</name>
</gene>
<feature type="domain" description="HTH luxR-type" evidence="5">
    <location>
        <begin position="154"/>
        <end position="219"/>
    </location>
</feature>
<proteinExistence type="predicted"/>
<dbReference type="SMART" id="SM00421">
    <property type="entry name" value="HTH_LUXR"/>
    <property type="match status" value="1"/>
</dbReference>
<dbReference type="PANTHER" id="PTHR44688:SF16">
    <property type="entry name" value="DNA-BINDING TRANSCRIPTIONAL ACTIVATOR DEVR_DOSR"/>
    <property type="match status" value="1"/>
</dbReference>
<dbReference type="Gene3D" id="3.40.50.2300">
    <property type="match status" value="1"/>
</dbReference>
<evidence type="ECO:0000256" key="1">
    <source>
        <dbReference type="ARBA" id="ARBA00023015"/>
    </source>
</evidence>
<evidence type="ECO:0000313" key="7">
    <source>
        <dbReference type="EMBL" id="CDH47644.1"/>
    </source>
</evidence>
<dbReference type="PROSITE" id="PS50043">
    <property type="entry name" value="HTH_LUXR_2"/>
    <property type="match status" value="1"/>
</dbReference>
<keyword evidence="3" id="KW-0804">Transcription</keyword>
<dbReference type="AlphaFoldDB" id="A0A7U7GGA9"/>
<keyword evidence="1" id="KW-0805">Transcription regulation</keyword>
<dbReference type="Pfam" id="PF00196">
    <property type="entry name" value="GerE"/>
    <property type="match status" value="1"/>
</dbReference>
<name>A0A7U7GGA9_9GAMM</name>
<dbReference type="SMART" id="SM00448">
    <property type="entry name" value="REC"/>
    <property type="match status" value="1"/>
</dbReference>
<dbReference type="OrthoDB" id="9802186at2"/>
<dbReference type="InterPro" id="IPR036388">
    <property type="entry name" value="WH-like_DNA-bd_sf"/>
</dbReference>
<protein>
    <submittedName>
        <fullName evidence="7">Nodulation protein W</fullName>
    </submittedName>
</protein>
<dbReference type="PRINTS" id="PR00038">
    <property type="entry name" value="HTHLUXR"/>
</dbReference>
<dbReference type="EMBL" id="CBTK010000306">
    <property type="protein sequence ID" value="CDH47644.1"/>
    <property type="molecule type" value="Genomic_DNA"/>
</dbReference>
<dbReference type="PANTHER" id="PTHR44688">
    <property type="entry name" value="DNA-BINDING TRANSCRIPTIONAL ACTIVATOR DEVR_DOSR"/>
    <property type="match status" value="1"/>
</dbReference>
<evidence type="ECO:0000256" key="4">
    <source>
        <dbReference type="PROSITE-ProRule" id="PRU00169"/>
    </source>
</evidence>
<keyword evidence="8" id="KW-1185">Reference proteome</keyword>
<dbReference type="GO" id="GO:0006355">
    <property type="term" value="P:regulation of DNA-templated transcription"/>
    <property type="evidence" value="ECO:0007669"/>
    <property type="project" value="InterPro"/>
</dbReference>